<keyword evidence="6" id="KW-1278">Translocase</keyword>
<sequence length="220" mass="23709">MSETIIKHAIKTAGTLTAFALVGTAILAYIFIITRAPIEASEAEARLALFSQILPHNTYNNNLLKTELTIPPNPLLGNRVPSKANIAKLGDETVGVILEAIAHDGYAGDIKLLLAIRADGAISGVRVLAHKETPGLGDYIEIERNTWITQFSNESLTKTVAKDWAVVKDGGKFEYMAGATITPRAVVKAVAKALQFFNENKLLLLENKTADKVAQSKDAT</sequence>
<evidence type="ECO:0000256" key="1">
    <source>
        <dbReference type="ARBA" id="ARBA00022448"/>
    </source>
</evidence>
<dbReference type="InterPro" id="IPR007329">
    <property type="entry name" value="FMN-bd"/>
</dbReference>
<keyword evidence="6 7" id="KW-0812">Transmembrane</keyword>
<dbReference type="EC" id="7.-.-.-" evidence="6"/>
<comment type="similarity">
    <text evidence="6">Belongs to the RnfG family.</text>
</comment>
<dbReference type="SMART" id="SM00900">
    <property type="entry name" value="FMN_bind"/>
    <property type="match status" value="1"/>
</dbReference>
<comment type="subunit">
    <text evidence="6">The complex is composed of six subunits: RnfA, RnfB, RnfC, RnfD, RnfE and RnfG.</text>
</comment>
<keyword evidence="2 6" id="KW-0597">Phosphoprotein</keyword>
<feature type="transmembrane region" description="Helical" evidence="7">
    <location>
        <begin position="12"/>
        <end position="32"/>
    </location>
</feature>
<keyword evidence="3 6" id="KW-0285">Flavoprotein</keyword>
<name>A0A4Y9VPR9_9PROT</name>
<feature type="modified residue" description="FMN phosphoryl threonine" evidence="6">
    <location>
        <position position="180"/>
    </location>
</feature>
<reference evidence="9 10" key="1">
    <citation type="submission" date="2018-02" db="EMBL/GenBank/DDBJ databases">
        <title>A novel lanthanide dependent methylotroph, Methylotenera sp. La3113.</title>
        <authorList>
            <person name="Lv H."/>
            <person name="Tani A."/>
        </authorList>
    </citation>
    <scope>NUCLEOTIDE SEQUENCE [LARGE SCALE GENOMIC DNA]</scope>
    <source>
        <strain evidence="9 10">La3113</strain>
    </source>
</reference>
<keyword evidence="6 7" id="KW-0472">Membrane</keyword>
<dbReference type="RefSeq" id="WP_135278590.1">
    <property type="nucleotide sequence ID" value="NZ_PQVH01000013.1"/>
</dbReference>
<keyword evidence="4 6" id="KW-0288">FMN</keyword>
<keyword evidence="1 6" id="KW-0813">Transport</keyword>
<evidence type="ECO:0000256" key="6">
    <source>
        <dbReference type="HAMAP-Rule" id="MF_00479"/>
    </source>
</evidence>
<comment type="function">
    <text evidence="6">Part of a membrane-bound complex that couples electron transfer with translocation of ions across the membrane.</text>
</comment>
<proteinExistence type="inferred from homology"/>
<accession>A0A4Y9VPR9</accession>
<dbReference type="HAMAP" id="MF_00479">
    <property type="entry name" value="RsxG_RnfG"/>
    <property type="match status" value="1"/>
</dbReference>
<dbReference type="GO" id="GO:0010181">
    <property type="term" value="F:FMN binding"/>
    <property type="evidence" value="ECO:0007669"/>
    <property type="project" value="InterPro"/>
</dbReference>
<dbReference type="PANTHER" id="PTHR36118">
    <property type="entry name" value="ION-TRANSLOCATING OXIDOREDUCTASE COMPLEX SUBUNIT G"/>
    <property type="match status" value="1"/>
</dbReference>
<dbReference type="InterPro" id="IPR010209">
    <property type="entry name" value="Ion_transpt_RnfG/RsxG"/>
</dbReference>
<keyword evidence="6" id="KW-0997">Cell inner membrane</keyword>
<evidence type="ECO:0000256" key="2">
    <source>
        <dbReference type="ARBA" id="ARBA00022553"/>
    </source>
</evidence>
<comment type="subcellular location">
    <subcellularLocation>
        <location evidence="6">Cell inner membrane</location>
        <topology evidence="6">Single-pass membrane protein</topology>
    </subcellularLocation>
</comment>
<feature type="domain" description="FMN-binding" evidence="8">
    <location>
        <begin position="105"/>
        <end position="197"/>
    </location>
</feature>
<dbReference type="Proteomes" id="UP000297706">
    <property type="component" value="Unassembled WGS sequence"/>
</dbReference>
<evidence type="ECO:0000256" key="7">
    <source>
        <dbReference type="SAM" id="Phobius"/>
    </source>
</evidence>
<dbReference type="NCBIfam" id="TIGR01947">
    <property type="entry name" value="rnfG"/>
    <property type="match status" value="1"/>
</dbReference>
<dbReference type="GO" id="GO:0022900">
    <property type="term" value="P:electron transport chain"/>
    <property type="evidence" value="ECO:0007669"/>
    <property type="project" value="UniProtKB-UniRule"/>
</dbReference>
<evidence type="ECO:0000313" key="10">
    <source>
        <dbReference type="Proteomes" id="UP000297706"/>
    </source>
</evidence>
<dbReference type="EMBL" id="PQVH01000013">
    <property type="protein sequence ID" value="TFW70345.1"/>
    <property type="molecule type" value="Genomic_DNA"/>
</dbReference>
<dbReference type="GO" id="GO:0005886">
    <property type="term" value="C:plasma membrane"/>
    <property type="evidence" value="ECO:0007669"/>
    <property type="project" value="UniProtKB-SubCell"/>
</dbReference>
<evidence type="ECO:0000256" key="4">
    <source>
        <dbReference type="ARBA" id="ARBA00022643"/>
    </source>
</evidence>
<dbReference type="PANTHER" id="PTHR36118:SF1">
    <property type="entry name" value="ION-TRANSLOCATING OXIDOREDUCTASE COMPLEX SUBUNIT G"/>
    <property type="match status" value="1"/>
</dbReference>
<keyword evidence="6 7" id="KW-1133">Transmembrane helix</keyword>
<evidence type="ECO:0000256" key="5">
    <source>
        <dbReference type="ARBA" id="ARBA00022982"/>
    </source>
</evidence>
<dbReference type="Pfam" id="PF04205">
    <property type="entry name" value="FMN_bind"/>
    <property type="match status" value="1"/>
</dbReference>
<gene>
    <name evidence="6" type="primary">rnfG</name>
    <name evidence="9" type="ORF">C3Y98_10775</name>
</gene>
<dbReference type="AlphaFoldDB" id="A0A4Y9VPR9"/>
<comment type="caution">
    <text evidence="9">The sequence shown here is derived from an EMBL/GenBank/DDBJ whole genome shotgun (WGS) entry which is preliminary data.</text>
</comment>
<evidence type="ECO:0000259" key="8">
    <source>
        <dbReference type="SMART" id="SM00900"/>
    </source>
</evidence>
<keyword evidence="5 6" id="KW-0249">Electron transport</keyword>
<keyword evidence="10" id="KW-1185">Reference proteome</keyword>
<dbReference type="OrthoDB" id="9784165at2"/>
<evidence type="ECO:0000256" key="3">
    <source>
        <dbReference type="ARBA" id="ARBA00022630"/>
    </source>
</evidence>
<evidence type="ECO:0000313" key="9">
    <source>
        <dbReference type="EMBL" id="TFW70345.1"/>
    </source>
</evidence>
<protein>
    <recommendedName>
        <fullName evidence="6">Ion-translocating oxidoreductase complex subunit G</fullName>
        <ecNumber evidence="6">7.-.-.-</ecNumber>
    </recommendedName>
    <alternativeName>
        <fullName evidence="6">Rnf electron transport complex subunit G</fullName>
    </alternativeName>
</protein>
<dbReference type="GO" id="GO:0009055">
    <property type="term" value="F:electron transfer activity"/>
    <property type="evidence" value="ECO:0007669"/>
    <property type="project" value="InterPro"/>
</dbReference>
<comment type="cofactor">
    <cofactor evidence="6">
        <name>FMN</name>
        <dbReference type="ChEBI" id="CHEBI:58210"/>
    </cofactor>
</comment>
<dbReference type="NCBIfam" id="NF002519">
    <property type="entry name" value="PRK01908.1"/>
    <property type="match status" value="1"/>
</dbReference>
<dbReference type="PIRSF" id="PIRSF006091">
    <property type="entry name" value="E_trnsport_RnfG"/>
    <property type="match status" value="1"/>
</dbReference>
<organism evidence="9 10">
    <name type="scientific">Methylotenera oryzisoli</name>
    <dbReference type="NCBI Taxonomy" id="2080758"/>
    <lineage>
        <taxon>Bacteria</taxon>
        <taxon>Pseudomonadati</taxon>
        <taxon>Pseudomonadota</taxon>
        <taxon>Betaproteobacteria</taxon>
        <taxon>Nitrosomonadales</taxon>
        <taxon>Methylophilaceae</taxon>
        <taxon>Methylotenera</taxon>
    </lineage>
</organism>
<keyword evidence="6" id="KW-1003">Cell membrane</keyword>